<dbReference type="GO" id="GO:0005840">
    <property type="term" value="C:ribosome"/>
    <property type="evidence" value="ECO:0007669"/>
    <property type="project" value="InterPro"/>
</dbReference>
<protein>
    <recommendedName>
        <fullName evidence="4">60S ribosomal protein L17</fullName>
    </recommendedName>
</protein>
<evidence type="ECO:0000256" key="1">
    <source>
        <dbReference type="SAM" id="MobiDB-lite"/>
    </source>
</evidence>
<evidence type="ECO:0008006" key="4">
    <source>
        <dbReference type="Google" id="ProtNLM"/>
    </source>
</evidence>
<sequence length="198" mass="22040">MLTNAESHAELKGLDVDSLVIEHIQEGHMRETERYLPAAFSSFYCDCTNNSPVAGINPKDWKLAFHGSQKRRMKGCSSKRGMNDILCLWAEKGLAEEPASIGHTSIQYDAYEKALLIPMQRASEIQKPALQVTSQLSEAQASWNSKFAAPRPFQSPPSKRCVKRTQNPQTLPESAEQTLRKTDPEPAERSRVRGANAA</sequence>
<accession>A0A6A1QA57</accession>
<keyword evidence="3" id="KW-1185">Reference proteome</keyword>
<feature type="compositionally biased region" description="Basic and acidic residues" evidence="1">
    <location>
        <begin position="178"/>
        <end position="191"/>
    </location>
</feature>
<proteinExistence type="predicted"/>
<dbReference type="GO" id="GO:0006412">
    <property type="term" value="P:translation"/>
    <property type="evidence" value="ECO:0007669"/>
    <property type="project" value="InterPro"/>
</dbReference>
<comment type="caution">
    <text evidence="2">The sequence shown here is derived from an EMBL/GenBank/DDBJ whole genome shotgun (WGS) entry which is preliminary data.</text>
</comment>
<dbReference type="EMBL" id="SGJD01000573">
    <property type="protein sequence ID" value="KAB0404547.1"/>
    <property type="molecule type" value="Genomic_DNA"/>
</dbReference>
<dbReference type="InterPro" id="IPR036394">
    <property type="entry name" value="Ribosomal_uL22_sf"/>
</dbReference>
<dbReference type="SUPFAM" id="SSF54843">
    <property type="entry name" value="Ribosomal protein L22"/>
    <property type="match status" value="1"/>
</dbReference>
<dbReference type="AlphaFoldDB" id="A0A6A1QA57"/>
<feature type="region of interest" description="Disordered" evidence="1">
    <location>
        <begin position="147"/>
        <end position="198"/>
    </location>
</feature>
<evidence type="ECO:0000313" key="3">
    <source>
        <dbReference type="Proteomes" id="UP000437017"/>
    </source>
</evidence>
<name>A0A6A1QA57_BALPH</name>
<organism evidence="2 3">
    <name type="scientific">Balaenoptera physalus</name>
    <name type="common">Fin whale</name>
    <name type="synonym">Balaena physalus</name>
    <dbReference type="NCBI Taxonomy" id="9770"/>
    <lineage>
        <taxon>Eukaryota</taxon>
        <taxon>Metazoa</taxon>
        <taxon>Chordata</taxon>
        <taxon>Craniata</taxon>
        <taxon>Vertebrata</taxon>
        <taxon>Euteleostomi</taxon>
        <taxon>Mammalia</taxon>
        <taxon>Eutheria</taxon>
        <taxon>Laurasiatheria</taxon>
        <taxon>Artiodactyla</taxon>
        <taxon>Whippomorpha</taxon>
        <taxon>Cetacea</taxon>
        <taxon>Mysticeti</taxon>
        <taxon>Balaenopteridae</taxon>
        <taxon>Balaenoptera</taxon>
    </lineage>
</organism>
<dbReference type="Gene3D" id="3.90.470.10">
    <property type="entry name" value="Ribosomal protein L22/L17"/>
    <property type="match status" value="1"/>
</dbReference>
<reference evidence="2 3" key="1">
    <citation type="journal article" date="2019" name="PLoS ONE">
        <title>Genomic analyses reveal an absence of contemporary introgressive admixture between fin whales and blue whales, despite known hybrids.</title>
        <authorList>
            <person name="Westbury M.V."/>
            <person name="Petersen B."/>
            <person name="Lorenzen E.D."/>
        </authorList>
    </citation>
    <scope>NUCLEOTIDE SEQUENCE [LARGE SCALE GENOMIC DNA]</scope>
    <source>
        <strain evidence="2">FinWhale-01</strain>
    </source>
</reference>
<dbReference type="Proteomes" id="UP000437017">
    <property type="component" value="Unassembled WGS sequence"/>
</dbReference>
<evidence type="ECO:0000313" key="2">
    <source>
        <dbReference type="EMBL" id="KAB0404547.1"/>
    </source>
</evidence>
<gene>
    <name evidence="2" type="ORF">E2I00_018305</name>
</gene>
<feature type="compositionally biased region" description="Polar residues" evidence="1">
    <location>
        <begin position="164"/>
        <end position="177"/>
    </location>
</feature>
<dbReference type="GO" id="GO:0003735">
    <property type="term" value="F:structural constituent of ribosome"/>
    <property type="evidence" value="ECO:0007669"/>
    <property type="project" value="InterPro"/>
</dbReference>